<feature type="compositionally biased region" description="Polar residues" evidence="2">
    <location>
        <begin position="431"/>
        <end position="448"/>
    </location>
</feature>
<proteinExistence type="predicted"/>
<dbReference type="SMART" id="SM00248">
    <property type="entry name" value="ANK"/>
    <property type="match status" value="4"/>
</dbReference>
<evidence type="ECO:0000256" key="2">
    <source>
        <dbReference type="SAM" id="MobiDB-lite"/>
    </source>
</evidence>
<name>A0A2B4SSC9_STYPI</name>
<dbReference type="InterPro" id="IPR036770">
    <property type="entry name" value="Ankyrin_rpt-contain_sf"/>
</dbReference>
<organism evidence="3 4">
    <name type="scientific">Stylophora pistillata</name>
    <name type="common">Smooth cauliflower coral</name>
    <dbReference type="NCBI Taxonomy" id="50429"/>
    <lineage>
        <taxon>Eukaryota</taxon>
        <taxon>Metazoa</taxon>
        <taxon>Cnidaria</taxon>
        <taxon>Anthozoa</taxon>
        <taxon>Hexacorallia</taxon>
        <taxon>Scleractinia</taxon>
        <taxon>Astrocoeniina</taxon>
        <taxon>Pocilloporidae</taxon>
        <taxon>Stylophora</taxon>
    </lineage>
</organism>
<protein>
    <submittedName>
        <fullName evidence="3">Transcription factor MBP1</fullName>
    </submittedName>
</protein>
<accession>A0A2B4SSC9</accession>
<dbReference type="Pfam" id="PF13637">
    <property type="entry name" value="Ank_4"/>
    <property type="match status" value="1"/>
</dbReference>
<dbReference type="GO" id="GO:0033309">
    <property type="term" value="C:SBF transcription complex"/>
    <property type="evidence" value="ECO:0007669"/>
    <property type="project" value="TreeGrafter"/>
</dbReference>
<gene>
    <name evidence="3" type="primary">MBP1</name>
    <name evidence="3" type="ORF">AWC38_SpisGene2855</name>
</gene>
<dbReference type="AlphaFoldDB" id="A0A2B4SSC9"/>
<dbReference type="GO" id="GO:0030907">
    <property type="term" value="C:MBF transcription complex"/>
    <property type="evidence" value="ECO:0007669"/>
    <property type="project" value="TreeGrafter"/>
</dbReference>
<dbReference type="PANTHER" id="PTHR43828">
    <property type="entry name" value="ASPARAGINASE"/>
    <property type="match status" value="1"/>
</dbReference>
<comment type="caution">
    <text evidence="3">The sequence shown here is derived from an EMBL/GenBank/DDBJ whole genome shotgun (WGS) entry which is preliminary data.</text>
</comment>
<dbReference type="Proteomes" id="UP000225706">
    <property type="component" value="Unassembled WGS sequence"/>
</dbReference>
<feature type="region of interest" description="Disordered" evidence="2">
    <location>
        <begin position="217"/>
        <end position="479"/>
    </location>
</feature>
<keyword evidence="1" id="KW-0677">Repeat</keyword>
<evidence type="ECO:0000313" key="4">
    <source>
        <dbReference type="Proteomes" id="UP000225706"/>
    </source>
</evidence>
<dbReference type="GO" id="GO:0045944">
    <property type="term" value="P:positive regulation of transcription by RNA polymerase II"/>
    <property type="evidence" value="ECO:0007669"/>
    <property type="project" value="UniProtKB-ARBA"/>
</dbReference>
<evidence type="ECO:0000256" key="1">
    <source>
        <dbReference type="ARBA" id="ARBA00022737"/>
    </source>
</evidence>
<feature type="compositionally biased region" description="Acidic residues" evidence="2">
    <location>
        <begin position="235"/>
        <end position="255"/>
    </location>
</feature>
<dbReference type="PANTHER" id="PTHR43828:SF3">
    <property type="entry name" value="CHROMO DOMAIN-CONTAINING PROTEIN"/>
    <property type="match status" value="1"/>
</dbReference>
<feature type="compositionally biased region" description="Polar residues" evidence="2">
    <location>
        <begin position="361"/>
        <end position="373"/>
    </location>
</feature>
<feature type="compositionally biased region" description="Polar residues" evidence="2">
    <location>
        <begin position="269"/>
        <end position="285"/>
    </location>
</feature>
<evidence type="ECO:0000313" key="3">
    <source>
        <dbReference type="EMBL" id="PFX32266.1"/>
    </source>
</evidence>
<reference evidence="4" key="1">
    <citation type="journal article" date="2017" name="bioRxiv">
        <title>Comparative analysis of the genomes of Stylophora pistillata and Acropora digitifera provides evidence for extensive differences between species of corals.</title>
        <authorList>
            <person name="Voolstra C.R."/>
            <person name="Li Y."/>
            <person name="Liew Y.J."/>
            <person name="Baumgarten S."/>
            <person name="Zoccola D."/>
            <person name="Flot J.-F."/>
            <person name="Tambutte S."/>
            <person name="Allemand D."/>
            <person name="Aranda M."/>
        </authorList>
    </citation>
    <scope>NUCLEOTIDE SEQUENCE [LARGE SCALE GENOMIC DNA]</scope>
</reference>
<dbReference type="InterPro" id="IPR002110">
    <property type="entry name" value="Ankyrin_rpt"/>
</dbReference>
<feature type="compositionally biased region" description="Polar residues" evidence="2">
    <location>
        <begin position="400"/>
        <end position="411"/>
    </location>
</feature>
<dbReference type="EMBL" id="LSMT01000025">
    <property type="protein sequence ID" value="PFX32266.1"/>
    <property type="molecule type" value="Genomic_DNA"/>
</dbReference>
<sequence length="510" mass="56087">MDEFEETVKSFLKKGWKRDEEIPDPVKNYRFPLLHWAGVLGKCRAMEWLIKNGFDPTVRSSDTQETALHRCILCLHYSNIRRLVDKTKIMIHLLKDCLHLQDKALQTPLHAAAIKLLSGNKVDFYEECLEGMVAKAKELSGKTAQIMNARDQHGNTALHYLAQKDIGLIAFRAIVNAGGDMTIKNNKKLTARDIAMNSGCTRIIKFLSTVGNSSRLSNRYDDSIYTTESPPESPLNDEAERECGEDEPSNEDDFSNDERSTSLVDGEPSSDTLSLGKDTISSNDVTTDHEDPEECEENVTHVETTQDEPSLERNTPEDAGNTDQTDEEPSNQPFGLCHLSDVFAGPQTSLDLTHGNENETPENYSNNDASQVDSFLVNDEDFHEGTSNAEWSDEDISEDVNATGSNETNDVPLTLTDELPLPNAPPGVKSSAPSDFISTSTPNVSSVGIITPPSVGVDHSLDVGSQSPHSPPRECRSTCEGVQMPTVDPYPCIASVKEEMQPVSGIVLKC</sequence>
<keyword evidence="4" id="KW-1185">Reference proteome</keyword>
<dbReference type="InterPro" id="IPR051642">
    <property type="entry name" value="SWI6-like"/>
</dbReference>
<dbReference type="Gene3D" id="1.25.40.20">
    <property type="entry name" value="Ankyrin repeat-containing domain"/>
    <property type="match status" value="1"/>
</dbReference>
<dbReference type="OrthoDB" id="6718656at2759"/>
<dbReference type="SUPFAM" id="SSF48403">
    <property type="entry name" value="Ankyrin repeat"/>
    <property type="match status" value="1"/>
</dbReference>